<reference evidence="13 14" key="1">
    <citation type="submission" date="2020-08" db="EMBL/GenBank/DDBJ databases">
        <title>Genomic Encyclopedia of Type Strains, Phase IV (KMG-IV): sequencing the most valuable type-strain genomes for metagenomic binning, comparative biology and taxonomic classification.</title>
        <authorList>
            <person name="Goeker M."/>
        </authorList>
    </citation>
    <scope>NUCLEOTIDE SEQUENCE [LARGE SCALE GENOMIC DNA]</scope>
    <source>
        <strain evidence="13 14">DSM 26723</strain>
    </source>
</reference>
<feature type="binding site" evidence="12">
    <location>
        <position position="77"/>
    </location>
    <ligand>
        <name>Na(+)</name>
        <dbReference type="ChEBI" id="CHEBI:29101"/>
        <note>structural</note>
    </ligand>
</feature>
<evidence type="ECO:0000256" key="11">
    <source>
        <dbReference type="ARBA" id="ARBA00035585"/>
    </source>
</evidence>
<comment type="caution">
    <text evidence="13">The sequence shown here is derived from an EMBL/GenBank/DDBJ whole genome shotgun (WGS) entry which is preliminary data.</text>
</comment>
<keyword evidence="8 12" id="KW-0472">Membrane</keyword>
<dbReference type="EMBL" id="JACHHZ010000006">
    <property type="protein sequence ID" value="MBB6095699.1"/>
    <property type="molecule type" value="Genomic_DNA"/>
</dbReference>
<keyword evidence="3" id="KW-0997">Cell inner membrane</keyword>
<dbReference type="GO" id="GO:0046872">
    <property type="term" value="F:metal ion binding"/>
    <property type="evidence" value="ECO:0007669"/>
    <property type="project" value="UniProtKB-KW"/>
</dbReference>
<feature type="binding site" evidence="12">
    <location>
        <position position="80"/>
    </location>
    <ligand>
        <name>Na(+)</name>
        <dbReference type="ChEBI" id="CHEBI:29101"/>
        <note>structural</note>
    </ligand>
</feature>
<comment type="activity regulation">
    <text evidence="12">Na(+) is not transported, but it plays an essential structural role and its presence is essential for fluoride channel function.</text>
</comment>
<evidence type="ECO:0000313" key="13">
    <source>
        <dbReference type="EMBL" id="MBB6095699.1"/>
    </source>
</evidence>
<dbReference type="Pfam" id="PF02537">
    <property type="entry name" value="CRCB"/>
    <property type="match status" value="1"/>
</dbReference>
<keyword evidence="2 12" id="KW-1003">Cell membrane</keyword>
<organism evidence="13 14">
    <name type="scientific">Povalibacter uvarum</name>
    <dbReference type="NCBI Taxonomy" id="732238"/>
    <lineage>
        <taxon>Bacteria</taxon>
        <taxon>Pseudomonadati</taxon>
        <taxon>Pseudomonadota</taxon>
        <taxon>Gammaproteobacteria</taxon>
        <taxon>Steroidobacterales</taxon>
        <taxon>Steroidobacteraceae</taxon>
        <taxon>Povalibacter</taxon>
    </lineage>
</organism>
<dbReference type="NCBIfam" id="TIGR00494">
    <property type="entry name" value="crcB"/>
    <property type="match status" value="1"/>
</dbReference>
<evidence type="ECO:0000256" key="6">
    <source>
        <dbReference type="ARBA" id="ARBA00023053"/>
    </source>
</evidence>
<evidence type="ECO:0000256" key="8">
    <source>
        <dbReference type="ARBA" id="ARBA00023136"/>
    </source>
</evidence>
<dbReference type="Proteomes" id="UP000588068">
    <property type="component" value="Unassembled WGS sequence"/>
</dbReference>
<evidence type="ECO:0000256" key="1">
    <source>
        <dbReference type="ARBA" id="ARBA00004651"/>
    </source>
</evidence>
<keyword evidence="7 12" id="KW-0406">Ion transport</keyword>
<evidence type="ECO:0000256" key="3">
    <source>
        <dbReference type="ARBA" id="ARBA00022519"/>
    </source>
</evidence>
<sequence length="128" mass="13421">MKTLTTYTVIALGSAVGGVGRHWLGMLVAQRMGTSFPWGTLFVNVTGSFLIGLVAAMTDTRPDSQPAREFLMVGILGGYTTFSAFSLQTFALVRDGKILFAGANVALSVALCLLAVWAGYAIGKLNAA</sequence>
<keyword evidence="9 12" id="KW-0407">Ion channel</keyword>
<dbReference type="HAMAP" id="MF_00454">
    <property type="entry name" value="FluC"/>
    <property type="match status" value="1"/>
</dbReference>
<dbReference type="GO" id="GO:0005886">
    <property type="term" value="C:plasma membrane"/>
    <property type="evidence" value="ECO:0007669"/>
    <property type="project" value="UniProtKB-SubCell"/>
</dbReference>
<dbReference type="GO" id="GO:0062054">
    <property type="term" value="F:fluoride channel activity"/>
    <property type="evidence" value="ECO:0007669"/>
    <property type="project" value="UniProtKB-UniRule"/>
</dbReference>
<feature type="transmembrane region" description="Helical" evidence="12">
    <location>
        <begin position="70"/>
        <end position="92"/>
    </location>
</feature>
<dbReference type="InterPro" id="IPR003691">
    <property type="entry name" value="FluC"/>
</dbReference>
<evidence type="ECO:0000256" key="2">
    <source>
        <dbReference type="ARBA" id="ARBA00022475"/>
    </source>
</evidence>
<feature type="transmembrane region" description="Helical" evidence="12">
    <location>
        <begin position="98"/>
        <end position="122"/>
    </location>
</feature>
<comment type="function">
    <text evidence="12">Fluoride-specific ion channel. Important for reducing fluoride concentration in the cell, thus reducing its toxicity.</text>
</comment>
<accession>A0A841HTT2</accession>
<evidence type="ECO:0000256" key="4">
    <source>
        <dbReference type="ARBA" id="ARBA00022692"/>
    </source>
</evidence>
<comment type="catalytic activity">
    <reaction evidence="11">
        <text>fluoride(in) = fluoride(out)</text>
        <dbReference type="Rhea" id="RHEA:76159"/>
        <dbReference type="ChEBI" id="CHEBI:17051"/>
    </reaction>
    <physiologicalReaction direction="left-to-right" evidence="11">
        <dbReference type="Rhea" id="RHEA:76160"/>
    </physiologicalReaction>
</comment>
<evidence type="ECO:0000256" key="5">
    <source>
        <dbReference type="ARBA" id="ARBA00022989"/>
    </source>
</evidence>
<dbReference type="GO" id="GO:0140114">
    <property type="term" value="P:cellular detoxification of fluoride"/>
    <property type="evidence" value="ECO:0007669"/>
    <property type="project" value="UniProtKB-UniRule"/>
</dbReference>
<evidence type="ECO:0000313" key="14">
    <source>
        <dbReference type="Proteomes" id="UP000588068"/>
    </source>
</evidence>
<keyword evidence="6 12" id="KW-0915">Sodium</keyword>
<dbReference type="NCBIfam" id="NF010802">
    <property type="entry name" value="PRK14206.1"/>
    <property type="match status" value="1"/>
</dbReference>
<dbReference type="PANTHER" id="PTHR28259:SF1">
    <property type="entry name" value="FLUORIDE EXPORT PROTEIN 1-RELATED"/>
    <property type="match status" value="1"/>
</dbReference>
<evidence type="ECO:0000256" key="12">
    <source>
        <dbReference type="HAMAP-Rule" id="MF_00454"/>
    </source>
</evidence>
<keyword evidence="12" id="KW-0479">Metal-binding</keyword>
<keyword evidence="4 12" id="KW-0812">Transmembrane</keyword>
<dbReference type="PANTHER" id="PTHR28259">
    <property type="entry name" value="FLUORIDE EXPORT PROTEIN 1-RELATED"/>
    <property type="match status" value="1"/>
</dbReference>
<keyword evidence="12" id="KW-0813">Transport</keyword>
<protein>
    <recommendedName>
        <fullName evidence="12">Fluoride-specific ion channel FluC</fullName>
    </recommendedName>
</protein>
<comment type="similarity">
    <text evidence="10 12">Belongs to the fluoride channel Fluc/FEX (TC 1.A.43) family.</text>
</comment>
<keyword evidence="14" id="KW-1185">Reference proteome</keyword>
<evidence type="ECO:0000256" key="7">
    <source>
        <dbReference type="ARBA" id="ARBA00023065"/>
    </source>
</evidence>
<evidence type="ECO:0000256" key="10">
    <source>
        <dbReference type="ARBA" id="ARBA00035120"/>
    </source>
</evidence>
<comment type="subcellular location">
    <subcellularLocation>
        <location evidence="1 12">Cell membrane</location>
        <topology evidence="1 12">Multi-pass membrane protein</topology>
    </subcellularLocation>
</comment>
<evidence type="ECO:0000256" key="9">
    <source>
        <dbReference type="ARBA" id="ARBA00023303"/>
    </source>
</evidence>
<name>A0A841HTT2_9GAMM</name>
<keyword evidence="5 12" id="KW-1133">Transmembrane helix</keyword>
<dbReference type="AlphaFoldDB" id="A0A841HTT2"/>
<feature type="transmembrane region" description="Helical" evidence="12">
    <location>
        <begin position="41"/>
        <end position="58"/>
    </location>
</feature>
<gene>
    <name evidence="12" type="primary">fluC</name>
    <name evidence="12" type="synonym">crcB</name>
    <name evidence="13" type="ORF">HNQ60_004590</name>
</gene>
<proteinExistence type="inferred from homology"/>